<dbReference type="Pfam" id="PF13558">
    <property type="entry name" value="SbcC_Walker_B"/>
    <property type="match status" value="1"/>
</dbReference>
<gene>
    <name evidence="2" type="primary">SBCC3</name>
    <name evidence="2" type="ORF">BGZ96_008324</name>
</gene>
<accession>A0ABQ7KE40</accession>
<dbReference type="Proteomes" id="UP001194696">
    <property type="component" value="Unassembled WGS sequence"/>
</dbReference>
<organism evidence="2 3">
    <name type="scientific">Linnemannia gamsii</name>
    <dbReference type="NCBI Taxonomy" id="64522"/>
    <lineage>
        <taxon>Eukaryota</taxon>
        <taxon>Fungi</taxon>
        <taxon>Fungi incertae sedis</taxon>
        <taxon>Mucoromycota</taxon>
        <taxon>Mortierellomycotina</taxon>
        <taxon>Mortierellomycetes</taxon>
        <taxon>Mortierellales</taxon>
        <taxon>Mortierellaceae</taxon>
        <taxon>Linnemannia</taxon>
    </lineage>
</organism>
<feature type="coiled-coil region" evidence="1">
    <location>
        <begin position="1051"/>
        <end position="1095"/>
    </location>
</feature>
<protein>
    <submittedName>
        <fullName evidence="2">Nuclease SbcCD subunit C</fullName>
    </submittedName>
</protein>
<evidence type="ECO:0000313" key="2">
    <source>
        <dbReference type="EMBL" id="KAG0296847.1"/>
    </source>
</evidence>
<dbReference type="Pfam" id="PF11855">
    <property type="entry name" value="DUF3375"/>
    <property type="match status" value="1"/>
</dbReference>
<sequence length="1493" mass="171138">MVFELLRQIAEGTELDPAARIAELEKRKGVIENEIARIQSGQLDLMGATQVRERFLQMVATARELLADFRAVEQNFRCLDRSVRERIATWGGSKGELLGEIFGQRDVIADSDEGKSFRAFWDLLMSPARQEELSGLLETALSLEPVRGLMPDNRLLRIHYDWLEAGEVTQRTVARLSEQLRRYLDDQTWLENRRIMQLIRNIEQKALAARDQIPADVSIPFMTLDKLTPAIRLTMERTLYSPPFKPEITQHILADDGVAIVTDALFEQVFVDKVRLLANLRRSLQTCRQISLAELVKQHPLEQGLAELVVYLSLATHPDYHGVLDDTQTESVMWTDVLGQLLNRIDTHINKIIELGFLRRLVGQDQQFEVHRILKAFVDAQWLNEFEQRLTDYVFNWGTFNQRVWSLQPGGDNILLTGDIGSGKSTLVDAITTLLVPAQKIAYNKAAGADARERSLRTYVLGHFKSERGDGNATARAVTLRDHNSYSVLLSIFHNEGFDQTVTLAQVFWFKDPRGQPERFYIVADHALSVAEHFADFGSDISKLRKRLRNTRGITLHESFTQYGADFRRRFGIANEQAMDLFHQTVSMKSVGNLTQFVRDHMLEAFPVEARIAALIAHFDDLNRAHESVLKAKAQIGHLAPLIENCNQHARQVAEVEQLRNCWDALRPWFAHLKSGLLQKWMSQLQNESERLSINSLALADKKRSELASRDEIKQAIAANGGDRLERIKSDIFLTQQTKDERAKRAEQYDALAQAVGLSGAVNAEAFTSNRRAIDAGQAACVEKLDLLQNELTEKGVGLRQLEFQHNELELELDSLRKRRSNIPDQMLKLRDILCDALSLSADDLPFVGELIQVRDEEKAWEGAAERLLHSFGISLLVPDIHYARLATWVDQTHLGARLVYYRVRFVAQTNQHAVPPASLARKLAVKPESPFYNWLDTELGRRFDYVCCPTLDQFYREKRAITRSGQIKAGDERHEKDDRRRLDDRSRYVLGWSNEAKIAVLEKQASDLKTRMQASLAHIAVAQGELATQQKKLGTWQQLAVFSNFQELEWRSLLLKIEQLEREKQQLEAASDVLSTLEQQLAKISEALQETDSSIEKNSRAQGTNEEKLNQAESTLKECEFLLQAMPRHVQTDYFPLLEAMRPEVLGKQSLTVETCDNREKDMGAWLRQKIGDKSRRIDQVRDKIIDAMRTYTLAYPLATREVDVSVEAAHEYRTMLKNLQSDDLPRFEARFKELLNENTIREIAGFQSQLHRERQTIRERIALINHSLRDIDYNPNRYIALEAEPNIDVELRDFQQNLRTCTEGALTGSADEEYSEAKFLQVRSIIERFRGREGSAEFDRNWTRKVTDVRNWFTFSASERWRNDDREHEHYTDSGGKSGGQKEKLAYTVLAASLAYQFGLEKGPTQSRSFRFVVIDEAFGRGSDESARYGLELFKRMNLQLLIVTPLQKIHIIEPYVVSLGFVHNDEGRQSMLRSLTIEEYQVEREARQAQ</sequence>
<dbReference type="EMBL" id="JAAAIM010000046">
    <property type="protein sequence ID" value="KAG0296847.1"/>
    <property type="molecule type" value="Genomic_DNA"/>
</dbReference>
<dbReference type="InterPro" id="IPR021804">
    <property type="entry name" value="DUF3375"/>
</dbReference>
<dbReference type="Pfam" id="PF13555">
    <property type="entry name" value="AAA_29"/>
    <property type="match status" value="1"/>
</dbReference>
<dbReference type="CDD" id="cd00267">
    <property type="entry name" value="ABC_ATPase"/>
    <property type="match status" value="1"/>
</dbReference>
<comment type="caution">
    <text evidence="2">The sequence shown here is derived from an EMBL/GenBank/DDBJ whole genome shotgun (WGS) entry which is preliminary data.</text>
</comment>
<dbReference type="Gene3D" id="3.40.50.300">
    <property type="entry name" value="P-loop containing nucleotide triphosphate hydrolases"/>
    <property type="match status" value="1"/>
</dbReference>
<proteinExistence type="predicted"/>
<keyword evidence="1" id="KW-0175">Coiled coil</keyword>
<reference evidence="2 3" key="1">
    <citation type="journal article" date="2020" name="Fungal Divers.">
        <title>Resolving the Mortierellaceae phylogeny through synthesis of multi-gene phylogenetics and phylogenomics.</title>
        <authorList>
            <person name="Vandepol N."/>
            <person name="Liber J."/>
            <person name="Desiro A."/>
            <person name="Na H."/>
            <person name="Kennedy M."/>
            <person name="Barry K."/>
            <person name="Grigoriev I.V."/>
            <person name="Miller A.N."/>
            <person name="O'Donnell K."/>
            <person name="Stajich J.E."/>
            <person name="Bonito G."/>
        </authorList>
    </citation>
    <scope>NUCLEOTIDE SEQUENCE [LARGE SCALE GENOMIC DNA]</scope>
    <source>
        <strain evidence="2 3">AD045</strain>
    </source>
</reference>
<name>A0ABQ7KE40_9FUNG</name>
<dbReference type="SUPFAM" id="SSF52540">
    <property type="entry name" value="P-loop containing nucleoside triphosphate hydrolases"/>
    <property type="match status" value="1"/>
</dbReference>
<evidence type="ECO:0000256" key="1">
    <source>
        <dbReference type="SAM" id="Coils"/>
    </source>
</evidence>
<keyword evidence="3" id="KW-1185">Reference proteome</keyword>
<dbReference type="InterPro" id="IPR027417">
    <property type="entry name" value="P-loop_NTPase"/>
</dbReference>
<evidence type="ECO:0000313" key="3">
    <source>
        <dbReference type="Proteomes" id="UP001194696"/>
    </source>
</evidence>